<keyword evidence="2" id="KW-1185">Reference proteome</keyword>
<comment type="caution">
    <text evidence="1">The sequence shown here is derived from an EMBL/GenBank/DDBJ whole genome shotgun (WGS) entry which is preliminary data.</text>
</comment>
<evidence type="ECO:0000313" key="1">
    <source>
        <dbReference type="EMBL" id="KAI3672786.1"/>
    </source>
</evidence>
<sequence>MLSLSFSKERYRLCLKTLIYPSSNTSSCKAFMSDSSPIISNKGKEPQSFESDQCSDCKNSFAYDMHSTNSSNALKSSCDKVLSDEELEFSAFLNSEVCLDSNLSQFDFNPSLPSHVDFLNESCEPPVKFYKGECSTSASQKPSVNKSSKPSKSNSKRHSQKKKKTGRSQMSQSSIFKSSDYGFNGISDTYGRRKEVKYAWVAKKSKESSATSELVDPVLKSRKNNHNHDVFISKPIVDCNGTLPLKVYSILQLLQLSHDCLCCSHCGSNDFVDSRYASDWFGSYHIAHNHSPRNVSRERQRPNSKRVSKSGCSKHMTGRRELLTNFTERFCGNVWFGNDHSSPIRGYGDIVKDNITIKKVSYVEGLGHNLFSIGQFCDKNLEVTFKAKRCSVRTEDGKEILAGTRRTNLYTIDLSSLKPDKEVCLLSKASAEQSWLWHRRLSHLNFKNINKLVLGGHVKGMPDLKFAKDHLCAACEKGKMKKASHKPKAIPSTSRSLELIHMDLCGPMRVQSINHKKYVLVMVDDFSRYTWVRFLRSKDETPELIISLLKSIQVSLNQVVQTIRTDNGTEFKNQLLTTYLTSVGISHTFSAARTPHQNGVVERRNRTLVESARTMLSYSKLPLFLWAEAVATACYTQNRSIINKRFNKTPYEIINKRIPNINYFHAFGCTCFVLNDKDDLGKFSPKADEGVFIGYSQHAKAYRVYNKRTKTVVESVNVSFDEAPEMVSEHLSSEPALTGVLASGQFRSEATQSPVDPHHASTSRAHLSDLDLLFEFFYNDLFNVQSNSKSCDRNTAQAPEVTQVTGPTDFGGPSSPGAPSSTANDQASPNSSDRHPLTQVLDDGAPEPTLVSVQLPAPTPVEGALEASSPTIPEPPIVSSPAESSSTPCSTPTKKLPPHRPSSLEAVQDLPPGGYVDSDTSHQTYQPHPHTTKWTRAHPLHQIIGDPSTPVQTRSTTANDCLFSSFISRIEPSTIFEALNDPDWVIAMQEKLNQFETLKVWRLVPRPKNKTVIGTKWIFKNKKDENGIIVRNKARLVAKGYRQQEGIDYDETFAPVARIEAIRMFLAYAAHKNFIVFQMDVKSAFLNGVLKEEVYVSQPEGFVNTENPHYVYFLNKALYGLKQAPRAWYDALSSFLVKSGFSKGKIDTTLFIKREKNDIILVQIYVDDIIFGSTNPKYCQNFSALMSKHFQMSMMGQMNFFLGLQVKQLQTGIFINQSKYISDILRKYQMEQSSSMKTPMSTTLKLHSDPDGKDVNATIYRGMIGSLMYLTASRPDIMFSTFLCARFQSKPKESHLAAVKRIFRYLKGTADLGLWYLKETGFELTAYSDADHAGNMLDRKSTSGHVQFLGDRLVSWASKKQNCVSTSTAEAEYVAAASCCSIPIYCDSKSAIAISSNPVQLTKTKHIDVRYHFIKDHVEKALYEFHSITNDCDTCTSALSLVANIHTPCLGVLLRRLRRTVSRPFDSPGVYSDQGLRPGTMAQNQPPAIDPIADAELIPKDQFLPLTANNYHLDVTQPAIQHQVIIEILRGHPLSYALTETATIPIIYLQQFWRSLHALEADGGFHLEGRIDHTPVLLTSDLFRQFLRLPTAGSVAGQEDFDPLVTDATLCTDLLSLGYGAELCIPSTFNRKHLSTLWYTLFTYINRCLSSITKGIDQTSASILRIFHAVAFNRHVDFADLLWFELIQRVRSTASHRSNFIPFMRFLQIIIRNYMNLYPEIQRRSSHPMCPQHPTRKIPSRADPEGVVARQIPVGVLDHARPTALSVIAYRHTHNIPAPMVRPGPAGPAQGARPERREGPRPRARGGSVRIAGASG</sequence>
<evidence type="ECO:0000313" key="2">
    <source>
        <dbReference type="Proteomes" id="UP001055879"/>
    </source>
</evidence>
<dbReference type="Proteomes" id="UP001055879">
    <property type="component" value="Linkage Group LG15"/>
</dbReference>
<proteinExistence type="predicted"/>
<reference evidence="1 2" key="2">
    <citation type="journal article" date="2022" name="Mol. Ecol. Resour.">
        <title>The genomes of chicory, endive, great burdock and yacon provide insights into Asteraceae paleo-polyploidization history and plant inulin production.</title>
        <authorList>
            <person name="Fan W."/>
            <person name="Wang S."/>
            <person name="Wang H."/>
            <person name="Wang A."/>
            <person name="Jiang F."/>
            <person name="Liu H."/>
            <person name="Zhao H."/>
            <person name="Xu D."/>
            <person name="Zhang Y."/>
        </authorList>
    </citation>
    <scope>NUCLEOTIDE SEQUENCE [LARGE SCALE GENOMIC DNA]</scope>
    <source>
        <strain evidence="2">cv. Niubang</strain>
    </source>
</reference>
<name>A0ACB8XQS4_ARCLA</name>
<organism evidence="1 2">
    <name type="scientific">Arctium lappa</name>
    <name type="common">Greater burdock</name>
    <name type="synonym">Lappa major</name>
    <dbReference type="NCBI Taxonomy" id="4217"/>
    <lineage>
        <taxon>Eukaryota</taxon>
        <taxon>Viridiplantae</taxon>
        <taxon>Streptophyta</taxon>
        <taxon>Embryophyta</taxon>
        <taxon>Tracheophyta</taxon>
        <taxon>Spermatophyta</taxon>
        <taxon>Magnoliopsida</taxon>
        <taxon>eudicotyledons</taxon>
        <taxon>Gunneridae</taxon>
        <taxon>Pentapetalae</taxon>
        <taxon>asterids</taxon>
        <taxon>campanulids</taxon>
        <taxon>Asterales</taxon>
        <taxon>Asteraceae</taxon>
        <taxon>Carduoideae</taxon>
        <taxon>Cardueae</taxon>
        <taxon>Arctiinae</taxon>
        <taxon>Arctium</taxon>
    </lineage>
</organism>
<protein>
    <submittedName>
        <fullName evidence="1">Uncharacterized protein</fullName>
    </submittedName>
</protein>
<reference evidence="2" key="1">
    <citation type="journal article" date="2022" name="Mol. Ecol. Resour.">
        <title>The genomes of chicory, endive, great burdock and yacon provide insights into Asteraceae palaeo-polyploidization history and plant inulin production.</title>
        <authorList>
            <person name="Fan W."/>
            <person name="Wang S."/>
            <person name="Wang H."/>
            <person name="Wang A."/>
            <person name="Jiang F."/>
            <person name="Liu H."/>
            <person name="Zhao H."/>
            <person name="Xu D."/>
            <person name="Zhang Y."/>
        </authorList>
    </citation>
    <scope>NUCLEOTIDE SEQUENCE [LARGE SCALE GENOMIC DNA]</scope>
    <source>
        <strain evidence="2">cv. Niubang</strain>
    </source>
</reference>
<dbReference type="EMBL" id="CM042061">
    <property type="protein sequence ID" value="KAI3672786.1"/>
    <property type="molecule type" value="Genomic_DNA"/>
</dbReference>
<gene>
    <name evidence="1" type="ORF">L6452_38886</name>
</gene>
<accession>A0ACB8XQS4</accession>